<dbReference type="GO" id="GO:0005634">
    <property type="term" value="C:nucleus"/>
    <property type="evidence" value="ECO:0007669"/>
    <property type="project" value="TreeGrafter"/>
</dbReference>
<evidence type="ECO:0000256" key="1">
    <source>
        <dbReference type="SAM" id="MobiDB-lite"/>
    </source>
</evidence>
<feature type="compositionally biased region" description="Low complexity" evidence="1">
    <location>
        <begin position="31"/>
        <end position="51"/>
    </location>
</feature>
<accession>A0AAD9REK3</accession>
<feature type="compositionally biased region" description="Basic and acidic residues" evidence="1">
    <location>
        <begin position="19"/>
        <end position="30"/>
    </location>
</feature>
<dbReference type="PANTHER" id="PTHR47241:SF1">
    <property type="entry name" value="BED-TYPE DOMAIN-CONTAINING PROTEIN"/>
    <property type="match status" value="1"/>
</dbReference>
<dbReference type="InterPro" id="IPR052865">
    <property type="entry name" value="Zinc_finger_BED"/>
</dbReference>
<comment type="caution">
    <text evidence="2">The sequence shown here is derived from an EMBL/GenBank/DDBJ whole genome shotgun (WGS) entry which is preliminary data.</text>
</comment>
<evidence type="ECO:0000313" key="2">
    <source>
        <dbReference type="EMBL" id="KAK2578295.1"/>
    </source>
</evidence>
<keyword evidence="3" id="KW-1185">Reference proteome</keyword>
<gene>
    <name evidence="2" type="ORF">KPH14_011917</name>
</gene>
<dbReference type="PANTHER" id="PTHR47241">
    <property type="entry name" value="FINGER PROTEIN, PUTATIVE-RELATED"/>
    <property type="match status" value="1"/>
</dbReference>
<dbReference type="Proteomes" id="UP001258017">
    <property type="component" value="Unassembled WGS sequence"/>
</dbReference>
<proteinExistence type="predicted"/>
<dbReference type="EMBL" id="JAIFRP010000439">
    <property type="protein sequence ID" value="KAK2578295.1"/>
    <property type="molecule type" value="Genomic_DNA"/>
</dbReference>
<evidence type="ECO:0000313" key="3">
    <source>
        <dbReference type="Proteomes" id="UP001258017"/>
    </source>
</evidence>
<feature type="region of interest" description="Disordered" evidence="1">
    <location>
        <begin position="19"/>
        <end position="51"/>
    </location>
</feature>
<protein>
    <recommendedName>
        <fullName evidence="4">BED-type domain-containing protein</fullName>
    </recommendedName>
</protein>
<dbReference type="AlphaFoldDB" id="A0AAD9REK3"/>
<name>A0AAD9REK3_9HYME</name>
<reference evidence="2" key="2">
    <citation type="journal article" date="2023" name="Commun. Biol.">
        <title>Intrasexual cuticular hydrocarbon dimorphism in a wasp sheds light on hydrocarbon biosynthesis genes in Hymenoptera.</title>
        <authorList>
            <person name="Moris V.C."/>
            <person name="Podsiadlowski L."/>
            <person name="Martin S."/>
            <person name="Oeyen J.P."/>
            <person name="Donath A."/>
            <person name="Petersen M."/>
            <person name="Wilbrandt J."/>
            <person name="Misof B."/>
            <person name="Liedtke D."/>
            <person name="Thamm M."/>
            <person name="Scheiner R."/>
            <person name="Schmitt T."/>
            <person name="Niehuis O."/>
        </authorList>
    </citation>
    <scope>NUCLEOTIDE SEQUENCE</scope>
    <source>
        <strain evidence="2">GBR_01_08_01A</strain>
    </source>
</reference>
<reference evidence="2" key="1">
    <citation type="submission" date="2021-08" db="EMBL/GenBank/DDBJ databases">
        <authorList>
            <person name="Misof B."/>
            <person name="Oliver O."/>
            <person name="Podsiadlowski L."/>
            <person name="Donath A."/>
            <person name="Peters R."/>
            <person name="Mayer C."/>
            <person name="Rust J."/>
            <person name="Gunkel S."/>
            <person name="Lesny P."/>
            <person name="Martin S."/>
            <person name="Oeyen J.P."/>
            <person name="Petersen M."/>
            <person name="Panagiotis P."/>
            <person name="Wilbrandt J."/>
            <person name="Tanja T."/>
        </authorList>
    </citation>
    <scope>NUCLEOTIDE SEQUENCE</scope>
    <source>
        <strain evidence="2">GBR_01_08_01A</strain>
        <tissue evidence="2">Thorax + abdomen</tissue>
    </source>
</reference>
<sequence>MSGTSAMTNHLKSKHSEKFFSLNKGKDKDVPTSLVEPTVPSTSSSSTSTEKQLTLSESFKRNLLWDANDAKAKKYHYLVAEMIAPDNKPLCIVETVGFKRLLQQALPCYELTSRTYITQKLFPISTTEFLK</sequence>
<evidence type="ECO:0008006" key="4">
    <source>
        <dbReference type="Google" id="ProtNLM"/>
    </source>
</evidence>
<organism evidence="2 3">
    <name type="scientific">Odynerus spinipes</name>
    <dbReference type="NCBI Taxonomy" id="1348599"/>
    <lineage>
        <taxon>Eukaryota</taxon>
        <taxon>Metazoa</taxon>
        <taxon>Ecdysozoa</taxon>
        <taxon>Arthropoda</taxon>
        <taxon>Hexapoda</taxon>
        <taxon>Insecta</taxon>
        <taxon>Pterygota</taxon>
        <taxon>Neoptera</taxon>
        <taxon>Endopterygota</taxon>
        <taxon>Hymenoptera</taxon>
        <taxon>Apocrita</taxon>
        <taxon>Aculeata</taxon>
        <taxon>Vespoidea</taxon>
        <taxon>Vespidae</taxon>
        <taxon>Eumeninae</taxon>
        <taxon>Odynerus</taxon>
    </lineage>
</organism>